<dbReference type="InterPro" id="IPR000719">
    <property type="entry name" value="Prot_kinase_dom"/>
</dbReference>
<dbReference type="SUPFAM" id="SSF56112">
    <property type="entry name" value="Protein kinase-like (PK-like)"/>
    <property type="match status" value="1"/>
</dbReference>
<dbReference type="SMART" id="SM00220">
    <property type="entry name" value="S_TKc"/>
    <property type="match status" value="1"/>
</dbReference>
<keyword evidence="3" id="KW-0808">Transferase</keyword>
<dbReference type="GO" id="GO:0000245">
    <property type="term" value="P:spliceosomal complex assembly"/>
    <property type="evidence" value="ECO:0007669"/>
    <property type="project" value="TreeGrafter"/>
</dbReference>
<keyword evidence="4" id="KW-0547">Nucleotide-binding</keyword>
<dbReference type="GO" id="GO:0050684">
    <property type="term" value="P:regulation of mRNA processing"/>
    <property type="evidence" value="ECO:0007669"/>
    <property type="project" value="TreeGrafter"/>
</dbReference>
<feature type="compositionally biased region" description="Low complexity" evidence="9">
    <location>
        <begin position="331"/>
        <end position="342"/>
    </location>
</feature>
<evidence type="ECO:0000256" key="9">
    <source>
        <dbReference type="SAM" id="MobiDB-lite"/>
    </source>
</evidence>
<evidence type="ECO:0000313" key="12">
    <source>
        <dbReference type="Proteomes" id="UP000193560"/>
    </source>
</evidence>
<dbReference type="PANTHER" id="PTHR47634">
    <property type="entry name" value="PROTEIN KINASE DOMAIN-CONTAINING PROTEIN-RELATED"/>
    <property type="match status" value="1"/>
</dbReference>
<feature type="region of interest" description="Disordered" evidence="9">
    <location>
        <begin position="288"/>
        <end position="376"/>
    </location>
</feature>
<dbReference type="InterPro" id="IPR011009">
    <property type="entry name" value="Kinase-like_dom_sf"/>
</dbReference>
<reference evidence="11 12" key="1">
    <citation type="submission" date="2016-07" db="EMBL/GenBank/DDBJ databases">
        <title>Pervasive Adenine N6-methylation of Active Genes in Fungi.</title>
        <authorList>
            <consortium name="DOE Joint Genome Institute"/>
            <person name="Mondo S.J."/>
            <person name="Dannebaum R.O."/>
            <person name="Kuo R.C."/>
            <person name="Labutti K."/>
            <person name="Haridas S."/>
            <person name="Kuo A."/>
            <person name="Salamov A."/>
            <person name="Ahrendt S.R."/>
            <person name="Lipzen A."/>
            <person name="Sullivan W."/>
            <person name="Andreopoulos W.B."/>
            <person name="Clum A."/>
            <person name="Lindquist E."/>
            <person name="Daum C."/>
            <person name="Ramamoorthy G.K."/>
            <person name="Gryganskyi A."/>
            <person name="Culley D."/>
            <person name="Magnuson J.K."/>
            <person name="James T.Y."/>
            <person name="O'Malley M.A."/>
            <person name="Stajich J.E."/>
            <person name="Spatafora J.W."/>
            <person name="Visel A."/>
            <person name="Grigoriev I.V."/>
        </authorList>
    </citation>
    <scope>NUCLEOTIDE SEQUENCE [LARGE SCALE GENOMIC DNA]</scope>
    <source>
        <strain evidence="11 12">NRRL 1336</strain>
    </source>
</reference>
<organism evidence="11 12">
    <name type="scientific">Absidia repens</name>
    <dbReference type="NCBI Taxonomy" id="90262"/>
    <lineage>
        <taxon>Eukaryota</taxon>
        <taxon>Fungi</taxon>
        <taxon>Fungi incertae sedis</taxon>
        <taxon>Mucoromycota</taxon>
        <taxon>Mucoromycotina</taxon>
        <taxon>Mucoromycetes</taxon>
        <taxon>Mucorales</taxon>
        <taxon>Cunninghamellaceae</taxon>
        <taxon>Absidia</taxon>
    </lineage>
</organism>
<dbReference type="AlphaFoldDB" id="A0A1X2IBZ5"/>
<feature type="domain" description="Protein kinase" evidence="10">
    <location>
        <begin position="117"/>
        <end position="540"/>
    </location>
</feature>
<evidence type="ECO:0000256" key="5">
    <source>
        <dbReference type="ARBA" id="ARBA00022777"/>
    </source>
</evidence>
<sequence>MKNTFDTDQDRYSYRPPRRDRYPYESNSQRYYDAPQTRRRKPSRYSPGHRYGSDSKVPPGPQEHYYPPSSYDQHSNRRPRSRDTGSRSDQQHGSKSRYIDDDHRGEDEQDTDEANGKKAKKIIERGDIIQSRDQQKASTMLPKPAAQHFAMKVVKSAKHYTETAKDEILLLEQVTRTDPTCLGARYVTAIVDHFTVDGPNGQHVCMTFEVLGENLLSLIKRYRHRHGVPTRLVKQIAKQMLLGLDYLHRKCGIIHTDLKPENVLMYLENAEELLLLADPTEPTIITTAEQQGHHDTNNINSNSSNDADDKKLTSTSSSAHHHHYHHHHTKPLPSQPLSSPLSKNEREMSRRTNEHYSHSNHNNVNYNTSHNSPTRKESLQIKIADLGNACWVNRHFTEDIQTRQYRSPEVILGAKWDAAADIWSLACMIFELLTGTYLFDPQKDRHRYSCDDDHLAQMIELLGPMPIEFSLSGKHSKEFFNSQGELRHINRLKYWNLENVLHDKYGYHRQQARDIASFLSPMLRYEHRAKAVDLLNHPWIQHTDPPVPPSYLS</sequence>
<evidence type="ECO:0000256" key="8">
    <source>
        <dbReference type="ARBA" id="ARBA00048679"/>
    </source>
</evidence>
<accession>A0A1X2IBZ5</accession>
<evidence type="ECO:0000256" key="6">
    <source>
        <dbReference type="ARBA" id="ARBA00022840"/>
    </source>
</evidence>
<evidence type="ECO:0000256" key="4">
    <source>
        <dbReference type="ARBA" id="ARBA00022741"/>
    </source>
</evidence>
<evidence type="ECO:0000256" key="2">
    <source>
        <dbReference type="ARBA" id="ARBA00022527"/>
    </source>
</evidence>
<dbReference type="InterPro" id="IPR008271">
    <property type="entry name" value="Ser/Thr_kinase_AS"/>
</dbReference>
<dbReference type="Proteomes" id="UP000193560">
    <property type="component" value="Unassembled WGS sequence"/>
</dbReference>
<dbReference type="EC" id="2.7.11.1" evidence="1"/>
<dbReference type="GO" id="GO:0005737">
    <property type="term" value="C:cytoplasm"/>
    <property type="evidence" value="ECO:0007669"/>
    <property type="project" value="TreeGrafter"/>
</dbReference>
<dbReference type="GO" id="GO:0004674">
    <property type="term" value="F:protein serine/threonine kinase activity"/>
    <property type="evidence" value="ECO:0007669"/>
    <property type="project" value="UniProtKB-KW"/>
</dbReference>
<evidence type="ECO:0000259" key="10">
    <source>
        <dbReference type="PROSITE" id="PS50011"/>
    </source>
</evidence>
<comment type="caution">
    <text evidence="11">The sequence shown here is derived from an EMBL/GenBank/DDBJ whole genome shotgun (WGS) entry which is preliminary data.</text>
</comment>
<keyword evidence="12" id="KW-1185">Reference proteome</keyword>
<proteinExistence type="predicted"/>
<dbReference type="EMBL" id="MCGE01000016">
    <property type="protein sequence ID" value="ORZ13601.1"/>
    <property type="molecule type" value="Genomic_DNA"/>
</dbReference>
<dbReference type="STRING" id="90262.A0A1X2IBZ5"/>
<keyword evidence="2" id="KW-0723">Serine/threonine-protein kinase</keyword>
<evidence type="ECO:0000256" key="1">
    <source>
        <dbReference type="ARBA" id="ARBA00012513"/>
    </source>
</evidence>
<keyword evidence="6" id="KW-0067">ATP-binding</keyword>
<evidence type="ECO:0000313" key="11">
    <source>
        <dbReference type="EMBL" id="ORZ13601.1"/>
    </source>
</evidence>
<feature type="compositionally biased region" description="Basic and acidic residues" evidence="9">
    <location>
        <begin position="8"/>
        <end position="23"/>
    </location>
</feature>
<comment type="catalytic activity">
    <reaction evidence="7">
        <text>L-threonyl-[protein] + ATP = O-phospho-L-threonyl-[protein] + ADP + H(+)</text>
        <dbReference type="Rhea" id="RHEA:46608"/>
        <dbReference type="Rhea" id="RHEA-COMP:11060"/>
        <dbReference type="Rhea" id="RHEA-COMP:11605"/>
        <dbReference type="ChEBI" id="CHEBI:15378"/>
        <dbReference type="ChEBI" id="CHEBI:30013"/>
        <dbReference type="ChEBI" id="CHEBI:30616"/>
        <dbReference type="ChEBI" id="CHEBI:61977"/>
        <dbReference type="ChEBI" id="CHEBI:456216"/>
        <dbReference type="EC" id="2.7.11.1"/>
    </reaction>
</comment>
<dbReference type="PROSITE" id="PS00108">
    <property type="entry name" value="PROTEIN_KINASE_ST"/>
    <property type="match status" value="1"/>
</dbReference>
<feature type="compositionally biased region" description="Basic and acidic residues" evidence="9">
    <location>
        <begin position="81"/>
        <end position="106"/>
    </location>
</feature>
<comment type="catalytic activity">
    <reaction evidence="8">
        <text>L-seryl-[protein] + ATP = O-phospho-L-seryl-[protein] + ADP + H(+)</text>
        <dbReference type="Rhea" id="RHEA:17989"/>
        <dbReference type="Rhea" id="RHEA-COMP:9863"/>
        <dbReference type="Rhea" id="RHEA-COMP:11604"/>
        <dbReference type="ChEBI" id="CHEBI:15378"/>
        <dbReference type="ChEBI" id="CHEBI:29999"/>
        <dbReference type="ChEBI" id="CHEBI:30616"/>
        <dbReference type="ChEBI" id="CHEBI:83421"/>
        <dbReference type="ChEBI" id="CHEBI:456216"/>
        <dbReference type="EC" id="2.7.11.1"/>
    </reaction>
</comment>
<dbReference type="Gene3D" id="1.10.510.10">
    <property type="entry name" value="Transferase(Phosphotransferase) domain 1"/>
    <property type="match status" value="1"/>
</dbReference>
<keyword evidence="5 11" id="KW-0418">Kinase</keyword>
<evidence type="ECO:0000256" key="3">
    <source>
        <dbReference type="ARBA" id="ARBA00022679"/>
    </source>
</evidence>
<dbReference type="PANTHER" id="PTHR47634:SF9">
    <property type="entry name" value="PROTEIN KINASE DOMAIN-CONTAINING PROTEIN-RELATED"/>
    <property type="match status" value="1"/>
</dbReference>
<feature type="region of interest" description="Disordered" evidence="9">
    <location>
        <begin position="1"/>
        <end position="123"/>
    </location>
</feature>
<dbReference type="OrthoDB" id="2649at2759"/>
<dbReference type="Gene3D" id="3.30.200.20">
    <property type="entry name" value="Phosphorylase Kinase, domain 1"/>
    <property type="match status" value="1"/>
</dbReference>
<gene>
    <name evidence="11" type="ORF">BCR42DRAFT_418687</name>
</gene>
<evidence type="ECO:0000256" key="7">
    <source>
        <dbReference type="ARBA" id="ARBA00047899"/>
    </source>
</evidence>
<dbReference type="GO" id="GO:0005634">
    <property type="term" value="C:nucleus"/>
    <property type="evidence" value="ECO:0007669"/>
    <property type="project" value="TreeGrafter"/>
</dbReference>
<dbReference type="GO" id="GO:0005524">
    <property type="term" value="F:ATP binding"/>
    <property type="evidence" value="ECO:0007669"/>
    <property type="project" value="UniProtKB-KW"/>
</dbReference>
<dbReference type="PROSITE" id="PS50011">
    <property type="entry name" value="PROTEIN_KINASE_DOM"/>
    <property type="match status" value="1"/>
</dbReference>
<feature type="compositionally biased region" description="Basic residues" evidence="9">
    <location>
        <begin position="319"/>
        <end position="330"/>
    </location>
</feature>
<name>A0A1X2IBZ5_9FUNG</name>
<feature type="compositionally biased region" description="Basic and acidic residues" evidence="9">
    <location>
        <begin position="343"/>
        <end position="357"/>
    </location>
</feature>
<dbReference type="InterPro" id="IPR051334">
    <property type="entry name" value="SRPK"/>
</dbReference>
<dbReference type="Pfam" id="PF00069">
    <property type="entry name" value="Pkinase"/>
    <property type="match status" value="2"/>
</dbReference>
<feature type="compositionally biased region" description="Low complexity" evidence="9">
    <location>
        <begin position="359"/>
        <end position="372"/>
    </location>
</feature>
<dbReference type="FunFam" id="1.10.510.10:FF:000339">
    <property type="entry name" value="Serine/threonine-protein kinase SRPK-like protein"/>
    <property type="match status" value="1"/>
</dbReference>
<protein>
    <recommendedName>
        <fullName evidence="1">non-specific serine/threonine protein kinase</fullName>
        <ecNumber evidence="1">2.7.11.1</ecNumber>
    </recommendedName>
</protein>